<sequence length="79" mass="9056">MELLQLALKEHRFEANTLSLLQSLCSYLPAEIHQDCSDFVKTNVQEFVEKMIEYLGPDHICTVAHYCGATTAKLQHNIY</sequence>
<organism evidence="3 4">
    <name type="scientific">Trichuris muris</name>
    <name type="common">Mouse whipworm</name>
    <dbReference type="NCBI Taxonomy" id="70415"/>
    <lineage>
        <taxon>Eukaryota</taxon>
        <taxon>Metazoa</taxon>
        <taxon>Ecdysozoa</taxon>
        <taxon>Nematoda</taxon>
        <taxon>Enoplea</taxon>
        <taxon>Dorylaimia</taxon>
        <taxon>Trichinellida</taxon>
        <taxon>Trichuridae</taxon>
        <taxon>Trichuris</taxon>
    </lineage>
</organism>
<name>A0A5S6R3I3_TRIMR</name>
<feature type="domain" description="Saposin B-type" evidence="2">
    <location>
        <begin position="1"/>
        <end position="71"/>
    </location>
</feature>
<dbReference type="Proteomes" id="UP000046395">
    <property type="component" value="Unassembled WGS sequence"/>
</dbReference>
<evidence type="ECO:0000313" key="4">
    <source>
        <dbReference type="WBParaSite" id="TMUE_3000013874.1"/>
    </source>
</evidence>
<dbReference type="InterPro" id="IPR008139">
    <property type="entry name" value="SaposinB_dom"/>
</dbReference>
<keyword evidence="1" id="KW-1015">Disulfide bond</keyword>
<proteinExistence type="predicted"/>
<reference evidence="4" key="1">
    <citation type="submission" date="2019-12" db="UniProtKB">
        <authorList>
            <consortium name="WormBaseParasite"/>
        </authorList>
    </citation>
    <scope>IDENTIFICATION</scope>
</reference>
<dbReference type="AlphaFoldDB" id="A0A5S6R3I3"/>
<accession>A0A5S6R3I3</accession>
<evidence type="ECO:0000313" key="3">
    <source>
        <dbReference type="Proteomes" id="UP000046395"/>
    </source>
</evidence>
<dbReference type="STRING" id="70415.A0A5S6R3I3"/>
<dbReference type="SUPFAM" id="SSF47862">
    <property type="entry name" value="Saposin"/>
    <property type="match status" value="1"/>
</dbReference>
<dbReference type="PROSITE" id="PS50015">
    <property type="entry name" value="SAP_B"/>
    <property type="match status" value="1"/>
</dbReference>
<keyword evidence="3" id="KW-1185">Reference proteome</keyword>
<dbReference type="Gene3D" id="1.10.225.10">
    <property type="entry name" value="Saposin-like"/>
    <property type="match status" value="1"/>
</dbReference>
<evidence type="ECO:0000259" key="2">
    <source>
        <dbReference type="PROSITE" id="PS50015"/>
    </source>
</evidence>
<dbReference type="InterPro" id="IPR011001">
    <property type="entry name" value="Saposin-like"/>
</dbReference>
<evidence type="ECO:0000256" key="1">
    <source>
        <dbReference type="ARBA" id="ARBA00023157"/>
    </source>
</evidence>
<dbReference type="WBParaSite" id="TMUE_3000013874.1">
    <property type="protein sequence ID" value="TMUE_3000013874.1"/>
    <property type="gene ID" value="WBGene00302056"/>
</dbReference>
<protein>
    <submittedName>
        <fullName evidence="4">Saposin B-type domain-containing protein</fullName>
    </submittedName>
</protein>